<comment type="miscellaneous">
    <text evidence="32">HIV-1 lineages are divided in three main groups, M (for Major), O (for Outlier), and N (for New, or Non-M, Non-O). The vast majority of strains found worldwide belong to the group M. Group O seems to be endemic to and largely confined to Cameroon and neighboring countries in West Central Africa, where these viruses represent a small minority of HIV-1 strains. The group N is represented by a limited number of isolates from Cameroonian persons. The group M is further subdivided in 9 clades or subtypes (A to D, F to H, J and K).</text>
</comment>
<keyword evidence="13 32" id="KW-0165">Cleavage on pair of basic residues</keyword>
<evidence type="ECO:0000259" key="36">
    <source>
        <dbReference type="Pfam" id="PF00517"/>
    </source>
</evidence>
<dbReference type="FunFam" id="2.170.40.20:FF:000004">
    <property type="entry name" value="Envelope glycoprotein gp160"/>
    <property type="match status" value="1"/>
</dbReference>
<evidence type="ECO:0000256" key="13">
    <source>
        <dbReference type="ARBA" id="ARBA00022685"/>
    </source>
</evidence>
<keyword evidence="22 32" id="KW-1133">Transmembrane helix</keyword>
<evidence type="ECO:0000313" key="37">
    <source>
        <dbReference type="EMBL" id="ARM47174.1"/>
    </source>
</evidence>
<dbReference type="GO" id="GO:0019031">
    <property type="term" value="C:viral envelope"/>
    <property type="evidence" value="ECO:0007669"/>
    <property type="project" value="UniProtKB-KW"/>
</dbReference>
<evidence type="ECO:0000256" key="6">
    <source>
        <dbReference type="ARBA" id="ARBA00004650"/>
    </source>
</evidence>
<dbReference type="GO" id="GO:0055036">
    <property type="term" value="C:virion membrane"/>
    <property type="evidence" value="ECO:0007669"/>
    <property type="project" value="UniProtKB-SubCell"/>
</dbReference>
<dbReference type="SUPFAM" id="SSF56502">
    <property type="entry name" value="gp120 core"/>
    <property type="match status" value="2"/>
</dbReference>
<dbReference type="InterPro" id="IPR036377">
    <property type="entry name" value="Gp120_core_sf"/>
</dbReference>
<keyword evidence="16 32" id="KW-0732">Signal</keyword>
<feature type="coiled-coil region" evidence="32">
    <location>
        <begin position="640"/>
        <end position="674"/>
    </location>
</feature>
<comment type="PTM">
    <text evidence="32">Specific enzymatic cleavages in vivo yield mature proteins. Envelope glycoproteins are synthesized as a inactive precursor that is heavily N-glycosylated and processed likely by host cell furin in the Golgi to yield the mature SU and TM proteins. The cleavage site between SU and TM requires the minimal sequence [KR]-X-[KR]-R. About 2 of the 9 disulfide bonds of gp41 are reduced by P4HB/PDI, following binding to CD4 receptor.</text>
</comment>
<dbReference type="GO" id="GO:1903908">
    <property type="term" value="P:positive regulation of plasma membrane raft polarization"/>
    <property type="evidence" value="ECO:0007669"/>
    <property type="project" value="UniProtKB-UniRule"/>
</dbReference>
<dbReference type="GO" id="GO:0044175">
    <property type="term" value="C:host cell endosome membrane"/>
    <property type="evidence" value="ECO:0007669"/>
    <property type="project" value="UniProtKB-SubCell"/>
</dbReference>
<dbReference type="GO" id="GO:0020002">
    <property type="term" value="C:host cell plasma membrane"/>
    <property type="evidence" value="ECO:0007669"/>
    <property type="project" value="UniProtKB-SubCell"/>
</dbReference>
<keyword evidence="19 32" id="KW-1043">Host membrane</keyword>
<comment type="subcellular location">
    <molecule>Surface protein gp120</molecule>
    <subcellularLocation>
        <location evidence="32">Virion membrane</location>
        <topology evidence="32">Peripheral membrane protein</topology>
    </subcellularLocation>
    <subcellularLocation>
        <location evidence="32">Host cell membrane</location>
        <topology evidence="32">Peripheral membrane protein</topology>
    </subcellularLocation>
    <subcellularLocation>
        <location evidence="32">Host endosome membrane</location>
        <topology evidence="32">Single-pass type I membrane protein</topology>
    </subcellularLocation>
    <text evidence="32">The surface protein is not anchored to the viral envelope, but associates with the extravirion surface through its binding to TM. It is probably concentrated at the site of budding and incorporated into the virions possibly by contacts between the cytoplasmic tail of Env and the N-terminus of Gag.</text>
</comment>
<evidence type="ECO:0000256" key="29">
    <source>
        <dbReference type="ARBA" id="ARBA00023280"/>
    </source>
</evidence>
<keyword evidence="30 32" id="KW-0449">Lipoprotein</keyword>
<evidence type="ECO:0000256" key="16">
    <source>
        <dbReference type="ARBA" id="ARBA00022729"/>
    </source>
</evidence>
<gene>
    <name evidence="32 37" type="primary">env</name>
</gene>
<evidence type="ECO:0000256" key="8">
    <source>
        <dbReference type="ARBA" id="ARBA00022510"/>
    </source>
</evidence>
<keyword evidence="24 32" id="KW-0175">Coiled coil</keyword>
<evidence type="ECO:0000256" key="17">
    <source>
        <dbReference type="ARBA" id="ARBA00022804"/>
    </source>
</evidence>
<organismHost>
    <name type="scientific">Homo sapiens</name>
    <name type="common">Human</name>
    <dbReference type="NCBI Taxonomy" id="9606"/>
</organismHost>
<dbReference type="SUPFAM" id="SSF58069">
    <property type="entry name" value="Virus ectodomain"/>
    <property type="match status" value="1"/>
</dbReference>
<keyword evidence="27 32" id="KW-1015">Disulfide bond</keyword>
<keyword evidence="21 32" id="KW-1164">Virus endocytosis by host</keyword>
<evidence type="ECO:0000256" key="9">
    <source>
        <dbReference type="ARBA" id="ARBA00022511"/>
    </source>
</evidence>
<dbReference type="Gene3D" id="1.20.5.490">
    <property type="entry name" value="Single helix bin"/>
    <property type="match status" value="1"/>
</dbReference>
<keyword evidence="15 32" id="KW-0053">Apoptosis</keyword>
<dbReference type="GO" id="GO:1903911">
    <property type="term" value="P:positive regulation of receptor clustering"/>
    <property type="evidence" value="ECO:0007669"/>
    <property type="project" value="UniProtKB-UniRule"/>
</dbReference>
<reference evidence="37" key="1">
    <citation type="submission" date="2016-05" db="EMBL/GenBank/DDBJ databases">
        <title>Staged Induction of HIV-1 Glycan-Dependent Broadly Neutralizing Antibodies.</title>
        <authorList>
            <person name="Bonsignori M."/>
            <person name="Kreider E.F."/>
            <person name="Fera D."/>
            <person name="Meyerhoff R.R."/>
            <person name="Bradley T."/>
            <person name="Wiehe K."/>
            <person name="Alam S.M."/>
            <person name="Hwang K.-K."/>
            <person name="Saunders K.O."/>
            <person name="Xia S.-M."/>
            <person name="Zhang R."/>
            <person name="Gladden M."/>
            <person name="Monroe A."/>
            <person name="Pier B.W."/>
            <person name="Jette C.A."/>
            <person name="Kelsoe G."/>
            <person name="Louder M.K."/>
            <person name="Morris L."/>
            <person name="Kappes J."/>
            <person name="Wagh K."/>
            <person name="Kamanga G."/>
            <person name="Cohen M.S."/>
            <person name="Hraber P.T."/>
            <person name="Montefiori D.C."/>
            <person name="Trama A."/>
            <person name="Liao H.-X."/>
            <person name="Kepler T.B."/>
            <person name="Moody M.A."/>
            <person name="Gao F."/>
            <person name="Mascola J.R."/>
            <person name="Shaw G.M."/>
            <person name="Hahn B.H."/>
            <person name="Harrison S.C."/>
            <person name="Korber B."/>
            <person name="Haynes B.F."/>
        </authorList>
    </citation>
    <scope>NUCLEOTIDE SEQUENCE</scope>
    <source>
        <strain evidence="37">CH0848.3.d0274.30.35</strain>
    </source>
</reference>
<keyword evidence="31 32" id="KW-1160">Virus entry into host cell</keyword>
<dbReference type="InterPro" id="IPR037527">
    <property type="entry name" value="Gp160"/>
</dbReference>
<evidence type="ECO:0000256" key="3">
    <source>
        <dbReference type="ARBA" id="ARBA00004505"/>
    </source>
</evidence>
<dbReference type="HAMAP" id="MF_04083">
    <property type="entry name" value="HIV_ENV"/>
    <property type="match status" value="1"/>
</dbReference>
<comment type="caution">
    <text evidence="32 33">Lacks conserved residue(s) required for the propagation of feature annotation.</text>
</comment>
<feature type="topological domain" description="Cytoplasmic" evidence="32">
    <location>
        <begin position="713"/>
        <end position="870"/>
    </location>
</feature>
<dbReference type="Gene3D" id="1.10.287.210">
    <property type="match status" value="1"/>
</dbReference>
<evidence type="ECO:0000256" key="11">
    <source>
        <dbReference type="ARBA" id="ARBA00022581"/>
    </source>
</evidence>
<evidence type="ECO:0000256" key="22">
    <source>
        <dbReference type="ARBA" id="ARBA00022989"/>
    </source>
</evidence>
<feature type="region of interest" description="MPER; binding to GalCer" evidence="32">
    <location>
        <begin position="669"/>
        <end position="690"/>
    </location>
</feature>
<comment type="domain">
    <text evidence="32">The CD4-binding region is targeted by the antibody b12.</text>
</comment>
<feature type="disulfide bond" evidence="32">
    <location>
        <begin position="226"/>
        <end position="255"/>
    </location>
</feature>
<evidence type="ECO:0000256" key="7">
    <source>
        <dbReference type="ARBA" id="ARBA00022506"/>
    </source>
</evidence>
<evidence type="ECO:0000256" key="32">
    <source>
        <dbReference type="HAMAP-Rule" id="MF_04083"/>
    </source>
</evidence>
<keyword evidence="7 32" id="KW-1168">Fusion of virus membrane with host membrane</keyword>
<feature type="region of interest" description="Disordered" evidence="34">
    <location>
        <begin position="460"/>
        <end position="480"/>
    </location>
</feature>
<accession>A0A1W6IFM6</accession>
<feature type="region of interest" description="CD4-binding loop" evidence="32">
    <location>
        <begin position="370"/>
        <end position="380"/>
    </location>
</feature>
<feature type="disulfide bond" evidence="32">
    <location>
        <begin position="236"/>
        <end position="247"/>
    </location>
</feature>
<feature type="transmembrane region" description="Helical" evidence="33">
    <location>
        <begin position="12"/>
        <end position="29"/>
    </location>
</feature>
<comment type="subcellular location">
    <subcellularLocation>
        <location evidence="3">Host cell membrane</location>
        <topology evidence="3">Peripheral membrane protein</topology>
    </subcellularLocation>
    <subcellularLocation>
        <location evidence="1">Host cell membrane</location>
        <topology evidence="1">Single-pass type I membrane protein</topology>
    </subcellularLocation>
    <subcellularLocation>
        <location evidence="2">Host endosome membrane</location>
        <topology evidence="2">Peripheral membrane protein</topology>
    </subcellularLocation>
    <subcellularLocation>
        <location evidence="5">Host endosome membrane</location>
        <topology evidence="5">Single-pass type I membrane protein</topology>
    </subcellularLocation>
    <subcellularLocation>
        <location evidence="6">Virion membrane</location>
        <topology evidence="6">Peripheral membrane protein</topology>
    </subcellularLocation>
    <subcellularLocation>
        <location evidence="4">Virion membrane</location>
        <topology evidence="4">Single-pass type I membrane protein</topology>
    </subcellularLocation>
</comment>
<comment type="miscellaneous">
    <text evidence="32">Inhibitors targeting HIV-1 viral envelope proteins are used as antiretroviral drugs. Attachment of virions to the cell surface via non-specific interactions and CD4 binding can be blocked by inhibitors that include cyanovirin-N, cyclotriazadisulfonamide analogs, PRO 2000, TNX 355 and PRO 542. In addition, BMS 806 can block CD4-induced conformational changes. Env interactions with the coreceptor molecules can be targeted by CCR5 antagonists including SCH-D, maraviroc (UK 427857) and aplaviroc (GW 873140), and the CXCR4 antagonist AMD 070. Fusion of viral and cellular membranes can be inhibited by peptides such as enfuvirtide and tifuvirtide (T 1249). Resistance to inhibitors associated with mutations in Env are observed. Most of the time, single mutations confer only a modest reduction in drug susceptibility. Combination of several mutations is usually required to develop a high-level drug resistance.</text>
</comment>
<evidence type="ECO:0000256" key="4">
    <source>
        <dbReference type="ARBA" id="ARBA00004563"/>
    </source>
</evidence>
<dbReference type="CDD" id="cd09909">
    <property type="entry name" value="HIV-1-like_HR1-HR2"/>
    <property type="match status" value="1"/>
</dbReference>
<comment type="subcellular location">
    <molecule>Transmembrane protein gp41</molecule>
    <subcellularLocation>
        <location evidence="32">Virion membrane</location>
        <topology evidence="32">Single-pass type I membrane protein</topology>
    </subcellularLocation>
    <subcellularLocation>
        <location evidence="32">Host cell membrane</location>
        <topology evidence="32">Single-pass type I membrane protein</topology>
    </subcellularLocation>
    <subcellularLocation>
        <location evidence="32">Host endosome membrane</location>
        <topology evidence="32">Single-pass type I membrane protein</topology>
    </subcellularLocation>
    <text evidence="32">It is probably concentrated at the site of budding and incorporated into the virions possibly by contacts between the cytoplasmic tail of Env and the N-terminus of Gag.</text>
</comment>
<evidence type="ECO:0000256" key="10">
    <source>
        <dbReference type="ARBA" id="ARBA00022570"/>
    </source>
</evidence>
<evidence type="ECO:0000256" key="19">
    <source>
        <dbReference type="ARBA" id="ARBA00022870"/>
    </source>
</evidence>
<evidence type="ECO:0000256" key="2">
    <source>
        <dbReference type="ARBA" id="ARBA00004433"/>
    </source>
</evidence>
<evidence type="ECO:0000256" key="18">
    <source>
        <dbReference type="ARBA" id="ARBA00022844"/>
    </source>
</evidence>
<comment type="domain">
    <text evidence="32">Some of the most genetically diverse regions of the viral genome are present in Env. They are called variable regions 1 through 5 (V1 through V5). Coreceptor usage of gp120 is determined mainly by the primary structure of the third variable region (V3) in the outer domain of gp120. The sequence of V3 determines which coreceptor, CCR5 and/or CXCR4 (corresponding to R5/macrophage, X4/T cell and R5X4/T cell and macrophage tropism), is used to trigger the fusion potential of the Env complex, and hence which cells the virus can infect. Binding to CCR5 involves a region adjacent in addition to V3.</text>
</comment>
<organism evidence="37">
    <name type="scientific">Human immunodeficiency virus type 1</name>
    <name type="common">HIV-1</name>
    <dbReference type="NCBI Taxonomy" id="11676"/>
    <lineage>
        <taxon>Viruses</taxon>
        <taxon>Riboviria</taxon>
        <taxon>Pararnavirae</taxon>
        <taxon>Artverviricota</taxon>
        <taxon>Revtraviricetes</taxon>
        <taxon>Ortervirales</taxon>
        <taxon>Retroviridae</taxon>
        <taxon>Orthoretrovirinae</taxon>
        <taxon>Lentivirus</taxon>
        <taxon>Lentivirus humimdef1</taxon>
    </lineage>
</organism>
<keyword evidence="25 32" id="KW-0472">Membrane</keyword>
<keyword evidence="9 32" id="KW-1032">Host cell membrane</keyword>
<feature type="disulfide bond" evidence="32">
    <location>
        <begin position="605"/>
        <end position="611"/>
    </location>
</feature>
<feature type="short sequence motif" description="YXXL motif; contains endocytosis signal" evidence="32">
    <location>
        <begin position="719"/>
        <end position="722"/>
    </location>
</feature>
<feature type="lipid moiety-binding region" description="S-palmitoyl cysteine; by host" evidence="32">
    <location>
        <position position="771"/>
    </location>
</feature>
<keyword evidence="28 32" id="KW-0325">Glycoprotein</keyword>
<sequence>MRVMGILKNYPQWWIWGILGFWMLMICNGKGKLWVTVYYGVPVWKEAKTTLFCASDAKAYEKEGHNVWATHACVPTDPSPQELVLENVTENFNMWKNDMVDQMHEDIISLWDQSLKPCVKLTPLCVTLKCSNAIVDSSKVYDTRSKVNVTSINNTIMGEMKNCSFNTTTEIRDKEKKEYALFYRPDVVPLDETSNTSEYRLINCNTSAVTQACPKVTFEPIPIHYCAPAGYAILKCNNKTFNGTGPCSNVSTVQCTHGIRPVVSTQLLLNGSLAEKEIVIRSENLTNNAKIIIVHLNTPVEIVCTRPGNNTRKSVRIGPGQTFYATGDIIGDIRQAHCNISEGQWNKTLQEVGKELQKHFPNKTIKYERSAGGDMEIATHSFNCGGEFFYCNTSNLFNGTYNGTYISTNSSTNSTSNITLQCRIKQIINMWQGVGRAMYAPPIAGNITCKSNITGLLLTRDGGTKNNSSETEETFRPAGGDMRDNWRSELYKYKVVEIQPLGIAPTGAKRRVVEREKRAAGLGALFLGFLGAAGSTMGAASITLTVQARQLLSGIVQQQSNLLRAIEAQQHMLQLTVWGIKQLQARVLALERYLKDQQLLGMWGCSGKLICTTAVPWNSSWSNKSEKDIWDNMTWMQWEREISNYTETIYKLLEDSQHQQERNEKDLLALDSWNSLWNWFNITNWLWYIKIFIMIVGGLIGLRIVFAVLSIVNRVRQGYSPLSLQTLTPNPREPDRLGGIEEEGGEQDRDRSIRLVSGFLPIVWDDLRSLCLFSYHRLRDFLLLAARVVELLGRSSLRGLQRGWEVLKYLGSLVQYWGLELKKSAISLFDTIAIAVAEGTDRIIKVIQRFCRAIRNIPTRIRQGFEASLL</sequence>
<evidence type="ECO:0000256" key="28">
    <source>
        <dbReference type="ARBA" id="ARBA00023180"/>
    </source>
</evidence>
<protein>
    <recommendedName>
        <fullName evidence="32">Envelope glycoprotein gp160</fullName>
    </recommendedName>
    <alternativeName>
        <fullName evidence="32">Env polyprotein</fullName>
    </alternativeName>
    <component>
        <recommendedName>
            <fullName evidence="32">Surface protein gp120</fullName>
            <shortName evidence="32">SU</shortName>
        </recommendedName>
        <alternativeName>
            <fullName evidence="32">Glycoprotein 120</fullName>
            <shortName evidence="32">gp120</shortName>
        </alternativeName>
    </component>
    <component>
        <recommendedName>
            <fullName evidence="32">Transmembrane protein gp41</fullName>
            <shortName evidence="32">TM</shortName>
        </recommendedName>
        <alternativeName>
            <fullName evidence="32">Glycoprotein 41</fullName>
            <shortName evidence="32">gp41</shortName>
        </alternativeName>
    </component>
</protein>
<dbReference type="Pfam" id="PF00516">
    <property type="entry name" value="GP120"/>
    <property type="match status" value="1"/>
</dbReference>
<evidence type="ECO:0000256" key="25">
    <source>
        <dbReference type="ARBA" id="ARBA00023136"/>
    </source>
</evidence>
<dbReference type="InterPro" id="IPR000328">
    <property type="entry name" value="GP41-like"/>
</dbReference>
<dbReference type="GO" id="GO:0005198">
    <property type="term" value="F:structural molecule activity"/>
    <property type="evidence" value="ECO:0007669"/>
    <property type="project" value="UniProtKB-UniRule"/>
</dbReference>
<feature type="chain" id="PRO_5023228917" description="Envelope glycoprotein gp160" evidence="32">
    <location>
        <begin position="32"/>
        <end position="870"/>
    </location>
</feature>
<evidence type="ECO:0000256" key="27">
    <source>
        <dbReference type="ARBA" id="ARBA00023157"/>
    </source>
</evidence>
<name>A0A1W6IFM6_HV1</name>
<feature type="chain" id="PRO_5023228918" description="Transmembrane protein gp41" evidence="32">
    <location>
        <begin position="519"/>
        <end position="870"/>
    </location>
</feature>
<comment type="PTM">
    <text evidence="32">Palmitoylation of the transmembrane protein and of Env polyprotein (prior to its proteolytic cleavage) is essential for their association with host cell membrane lipid rafts. Palmitoylation is therefore required for envelope trafficking to classical lipid rafts, but not for viral replication.</text>
</comment>
<comment type="domain">
    <text evidence="32">The YXXL motif is involved in determining the exact site of viral release at the surface of infected mononuclear cells and promotes endocytosis. YXXL and di-leucine endocytosis motifs interact directly or indirectly with the clathrin adapter complexes, opperate independently, and their activities are not additive.</text>
</comment>
<feature type="site" description="Cleavage; by host furin" evidence="32">
    <location>
        <begin position="518"/>
        <end position="519"/>
    </location>
</feature>
<dbReference type="FunFam" id="2.170.40.20:FF:000003">
    <property type="entry name" value="Envelope glycoprotein gp160"/>
    <property type="match status" value="1"/>
</dbReference>
<keyword evidence="17 32" id="KW-1161">Viral attachment to host cell</keyword>
<evidence type="ECO:0000256" key="26">
    <source>
        <dbReference type="ARBA" id="ARBA00023139"/>
    </source>
</evidence>
<comment type="function">
    <text evidence="32">Envelope glycoprotein gp160: Oligomerizes in the host endoplasmic reticulum into predominantly trimers. In a second time, gp160 transits in the host Golgi, where glycosylation is completed. The precursor is then proteolytically cleaved in the trans-Golgi and thereby activated by cellular furin or furin-like proteases to produce gp120 and gp41.</text>
</comment>
<feature type="lipid moiety-binding region" description="S-palmitoyl cysteine; by host" evidence="32">
    <location>
        <position position="851"/>
    </location>
</feature>
<comment type="PTM">
    <text evidence="32">Highly glycosylated by host. The high number of glycan on the protein is reffered to as 'glycan shield' because it contributes to hide protein sequence from adaptive immune system.</text>
</comment>
<feature type="domain" description="Human immunodeficiency virus 1 envelope glycoprotein Gp120" evidence="35">
    <location>
        <begin position="33"/>
        <end position="518"/>
    </location>
</feature>
<dbReference type="GO" id="GO:0052031">
    <property type="term" value="P:symbiont-mediated perturbation of host defense response"/>
    <property type="evidence" value="ECO:0007669"/>
    <property type="project" value="UniProtKB-UniRule"/>
</dbReference>
<evidence type="ECO:0000256" key="1">
    <source>
        <dbReference type="ARBA" id="ARBA00004402"/>
    </source>
</evidence>
<keyword evidence="10 32" id="KW-1165">Clathrin-mediated endocytosis of virus by host</keyword>
<keyword evidence="26 32" id="KW-0564">Palmitate</keyword>
<evidence type="ECO:0000256" key="33">
    <source>
        <dbReference type="RuleBase" id="RU363095"/>
    </source>
</evidence>
<evidence type="ECO:0000256" key="5">
    <source>
        <dbReference type="ARBA" id="ARBA00004578"/>
    </source>
</evidence>
<comment type="subunit">
    <text evidence="32">The mature envelope protein (Env) consists of a homotrimer of non-covalently associated gp120-gp41 heterodimers. The resulting complex protrudes from the virus surface as a spike. There seems to be as few as 10 spikes on the average virion. Surface protein gp120 interacts with host CD4, CCR5 and CXCR4. Gp120 also interacts with the C-type lectins CD209/DC-SIGN and CLEC4M/DC-SIGNR (collectively referred to as DC-SIGN(R)). Gp120 and gp41 interact with GalCer. Gp120 interacts with host ITGA4/ITGB7 complex; on CD4+ T-cells, this interaction results in rapid activation of integrin ITGAL/LFA-1, which facilitates efficient cell-to-cell spreading of HIV-1. Gp120 interacts with cell-associated heparan sulfate; this interaction increases virus infectivity on permissive cells and may be involved in infection of CD4- cells.</text>
</comment>
<keyword evidence="8 32" id="KW-1170">Fusion of virus membrane with host endosomal membrane</keyword>
<keyword evidence="23 32" id="KW-1039">Host endosome</keyword>
<evidence type="ECO:0000256" key="24">
    <source>
        <dbReference type="ARBA" id="ARBA00023054"/>
    </source>
</evidence>
<dbReference type="FunFam" id="1.20.5.490:FF:000001">
    <property type="entry name" value="Envelope glycoprotein gp160"/>
    <property type="match status" value="1"/>
</dbReference>
<feature type="domain" description="Retroviral envelope protein GP41-like" evidence="36">
    <location>
        <begin position="537"/>
        <end position="727"/>
    </location>
</feature>
<evidence type="ECO:0000256" key="23">
    <source>
        <dbReference type="ARBA" id="ARBA00023046"/>
    </source>
</evidence>
<feature type="region of interest" description="Immunosuppression" evidence="32">
    <location>
        <begin position="581"/>
        <end position="599"/>
    </location>
</feature>
<evidence type="ECO:0000256" key="30">
    <source>
        <dbReference type="ARBA" id="ARBA00023288"/>
    </source>
</evidence>
<keyword evidence="14 32" id="KW-0812">Transmembrane</keyword>
<comment type="function">
    <text evidence="32">Transmembrane protein gp41: Acts as a class I viral fusion protein. Under the current model, the protein has at least 3 conformational states: pre-fusion native state, pre-hairpin intermediate state, and post-fusion hairpin state. During fusion of viral and target intracellular membranes, the coiled coil regions (heptad repeats) assume a trimer-of-hairpins structure, positioning the fusion peptide in close proximity to the C-terminal region of the ectodomain. The formation of this structure appears to drive apposition and subsequent fusion of viral and target cell membranes. Complete fusion occurs in host cell endosomes and is dynamin-dependent, however some lipid transfer might occur at the plasma membrane. The virus undergoes clathrin-dependent internalization long before endosomal fusion, thus minimizing the surface exposure of conserved viral epitopes during fusion and reducing the efficacy of inhibitors targeting these epitopes. Membranes fusion leads to delivery of the nucleocapsid into the cytoplasm.</text>
</comment>
<feature type="region of interest" description="Disordered" evidence="34">
    <location>
        <begin position="726"/>
        <end position="746"/>
    </location>
</feature>
<dbReference type="GO" id="GO:0019064">
    <property type="term" value="P:fusion of virus membrane with host plasma membrane"/>
    <property type="evidence" value="ECO:0007669"/>
    <property type="project" value="UniProtKB-UniRule"/>
</dbReference>
<dbReference type="GO" id="GO:0019062">
    <property type="term" value="P:virion attachment to host cell"/>
    <property type="evidence" value="ECO:0007669"/>
    <property type="project" value="UniProtKB-UniRule"/>
</dbReference>
<comment type="function">
    <text evidence="32">Surface protein gp120: Attaches the virus to the host lymphoid cell by binding to the primary receptor CD4. This interaction induces a structural rearrangement creating a high affinity binding site for a chemokine coreceptor like CXCR4 and/or CCR5. Acts as a ligand for CD209/DC-SIGN and CLEC4M/DC-SIGNR, which are respectively found on dendritic cells (DCs), and on endothelial cells of liver sinusoids and lymph node sinuses. These interactions allow capture of viral particles at mucosal surfaces by these cells and subsequent transmission to permissive cells. HIV subverts the migration properties of dendritic cells to gain access to CD4+ T-cells in lymph nodes. Virus transmission to permissive T-cells occurs either in trans (without DCs infection, through viral capture and transmission), or in cis (following DCs productive infection, through the usual CD4-gp120 interaction), thereby inducing a robust infection. In trans infection, bound virions remain infectious over days and it is proposed that they are not degraded, but protected in non-lysosomal acidic organelles within the DCs close to the cell membrane thus contributing to the viral infectious potential during DCs' migration from the periphery to the lymphoid tissues. On arrival at lymphoid tissues, intact virions recycle back to DCs' cell surface allowing virus transmission to CD4+ T-cells.</text>
</comment>
<keyword evidence="11 32" id="KW-0945">Host-virus interaction</keyword>
<keyword evidence="18 32" id="KW-0946">Virion</keyword>
<comment type="domain">
    <text evidence="32">The membrane proximal external region (MPER) present in gp41 is a tryptophan-rich region recognized by the antibodies 2F5, Z13, and 4E10. MPER seems to play a role in fusion.</text>
</comment>
<comment type="domain">
    <text evidence="32 33">The 17 amino acids long immunosuppressive region is present in many retroviral envelope proteins. Synthetic peptides derived from this relatively conserved sequence inhibit immune function in vitro and in vivo.</text>
</comment>
<feature type="transmembrane region" description="Helical" evidence="33">
    <location>
        <begin position="685"/>
        <end position="712"/>
    </location>
</feature>
<evidence type="ECO:0000256" key="21">
    <source>
        <dbReference type="ARBA" id="ARBA00022890"/>
    </source>
</evidence>
<dbReference type="InterPro" id="IPR000777">
    <property type="entry name" value="HIV1_Gp120"/>
</dbReference>
<evidence type="ECO:0000256" key="12">
    <source>
        <dbReference type="ARBA" id="ARBA00022595"/>
    </source>
</evidence>
<evidence type="ECO:0000259" key="35">
    <source>
        <dbReference type="Pfam" id="PF00516"/>
    </source>
</evidence>
<keyword evidence="20 32" id="KW-0261">Viral envelope protein</keyword>
<dbReference type="GO" id="GO:0039654">
    <property type="term" value="P:fusion of virus membrane with host endosome membrane"/>
    <property type="evidence" value="ECO:0007669"/>
    <property type="project" value="UniProtKB-UniRule"/>
</dbReference>
<dbReference type="EMBL" id="KX217360">
    <property type="protein sequence ID" value="ARM47174.1"/>
    <property type="molecule type" value="Genomic_RNA"/>
</dbReference>
<evidence type="ECO:0000256" key="15">
    <source>
        <dbReference type="ARBA" id="ARBA00022703"/>
    </source>
</evidence>
<feature type="disulfide bond" evidence="32">
    <location>
        <begin position="53"/>
        <end position="73"/>
    </location>
</feature>
<dbReference type="GO" id="GO:0019082">
    <property type="term" value="P:viral protein processing"/>
    <property type="evidence" value="ECO:0007669"/>
    <property type="project" value="UniProtKB-UniRule"/>
</dbReference>
<dbReference type="Pfam" id="PF00517">
    <property type="entry name" value="GP41"/>
    <property type="match status" value="1"/>
</dbReference>
<proteinExistence type="inferred from homology"/>
<dbReference type="FunFam" id="1.10.287.210:FF:000001">
    <property type="entry name" value="Envelope glycoprotein gp160"/>
    <property type="match status" value="1"/>
</dbReference>
<feature type="short sequence motif" description="Di-leucine internalization motif" evidence="32">
    <location>
        <begin position="869"/>
        <end position="870"/>
    </location>
</feature>
<comment type="similarity">
    <text evidence="32">Belongs to the HIV-1 env protein family.</text>
</comment>
<dbReference type="GO" id="GO:0075512">
    <property type="term" value="P:clathrin-dependent endocytosis of virus by host cell"/>
    <property type="evidence" value="ECO:0007669"/>
    <property type="project" value="UniProtKB-UniRule"/>
</dbReference>
<dbReference type="Gene3D" id="2.170.40.20">
    <property type="entry name" value="Human immunodeficiency virus 1, Gp160, envelope glycoprotein"/>
    <property type="match status" value="2"/>
</dbReference>
<keyword evidence="12 32" id="KW-1162">Viral penetration into host cytoplasm</keyword>
<evidence type="ECO:0000256" key="34">
    <source>
        <dbReference type="SAM" id="MobiDB-lite"/>
    </source>
</evidence>
<keyword evidence="29 32" id="KW-0899">Viral immunoevasion</keyword>
<evidence type="ECO:0000256" key="14">
    <source>
        <dbReference type="ARBA" id="ARBA00022692"/>
    </source>
</evidence>
<evidence type="ECO:0000256" key="20">
    <source>
        <dbReference type="ARBA" id="ARBA00022879"/>
    </source>
</evidence>
<feature type="region of interest" description="Fusion peptide" evidence="32">
    <location>
        <begin position="519"/>
        <end position="539"/>
    </location>
</feature>
<evidence type="ECO:0000256" key="31">
    <source>
        <dbReference type="ARBA" id="ARBA00023296"/>
    </source>
</evidence>
<dbReference type="GO" id="GO:0016020">
    <property type="term" value="C:membrane"/>
    <property type="evidence" value="ECO:0007669"/>
    <property type="project" value="UniProtKB-UniRule"/>
</dbReference>